<organism evidence="1 2">
    <name type="scientific">Acropora cervicornis</name>
    <name type="common">Staghorn coral</name>
    <dbReference type="NCBI Taxonomy" id="6130"/>
    <lineage>
        <taxon>Eukaryota</taxon>
        <taxon>Metazoa</taxon>
        <taxon>Cnidaria</taxon>
        <taxon>Anthozoa</taxon>
        <taxon>Hexacorallia</taxon>
        <taxon>Scleractinia</taxon>
        <taxon>Astrocoeniina</taxon>
        <taxon>Acroporidae</taxon>
        <taxon>Acropora</taxon>
    </lineage>
</organism>
<dbReference type="Pfam" id="PF13489">
    <property type="entry name" value="Methyltransf_23"/>
    <property type="match status" value="1"/>
</dbReference>
<accession>A0AAD9QWI4</accession>
<reference evidence="1" key="2">
    <citation type="journal article" date="2023" name="Science">
        <title>Genomic signatures of disease resistance in endangered staghorn corals.</title>
        <authorList>
            <person name="Vollmer S.V."/>
            <person name="Selwyn J.D."/>
            <person name="Despard B.A."/>
            <person name="Roesel C.L."/>
        </authorList>
    </citation>
    <scope>NUCLEOTIDE SEQUENCE</scope>
    <source>
        <strain evidence="1">K2</strain>
    </source>
</reference>
<dbReference type="Proteomes" id="UP001249851">
    <property type="component" value="Unassembled WGS sequence"/>
</dbReference>
<keyword evidence="2" id="KW-1185">Reference proteome</keyword>
<dbReference type="EMBL" id="JARQWQ010000012">
    <property type="protein sequence ID" value="KAK2568356.1"/>
    <property type="molecule type" value="Genomic_DNA"/>
</dbReference>
<dbReference type="InterPro" id="IPR029063">
    <property type="entry name" value="SAM-dependent_MTases_sf"/>
</dbReference>
<dbReference type="AlphaFoldDB" id="A0AAD9QWI4"/>
<dbReference type="SUPFAM" id="SSF53335">
    <property type="entry name" value="S-adenosyl-L-methionine-dependent methyltransferases"/>
    <property type="match status" value="1"/>
</dbReference>
<evidence type="ECO:0000313" key="2">
    <source>
        <dbReference type="Proteomes" id="UP001249851"/>
    </source>
</evidence>
<name>A0AAD9QWI4_ACRCE</name>
<comment type="caution">
    <text evidence="1">The sequence shown here is derived from an EMBL/GenBank/DDBJ whole genome shotgun (WGS) entry which is preliminary data.</text>
</comment>
<proteinExistence type="predicted"/>
<reference evidence="1" key="1">
    <citation type="journal article" date="2023" name="G3 (Bethesda)">
        <title>Whole genome assembly and annotation of the endangered Caribbean coral Acropora cervicornis.</title>
        <authorList>
            <person name="Selwyn J.D."/>
            <person name="Vollmer S.V."/>
        </authorList>
    </citation>
    <scope>NUCLEOTIDE SEQUENCE</scope>
    <source>
        <strain evidence="1">K2</strain>
    </source>
</reference>
<protein>
    <submittedName>
        <fullName evidence="1">Histamine N-methyltransferase</fullName>
    </submittedName>
</protein>
<evidence type="ECO:0000313" key="1">
    <source>
        <dbReference type="EMBL" id="KAK2568356.1"/>
    </source>
</evidence>
<dbReference type="Gene3D" id="3.40.50.150">
    <property type="entry name" value="Vaccinia Virus protein VP39"/>
    <property type="match status" value="1"/>
</dbReference>
<sequence length="289" mass="33231">MEITGAHYIDCFNVFDTKCDQFRKIEEMLRERLPSLVPRRLHDSQQLNILSVGSGNGEKDLLVLKVIRESLRSTELKIFNRAIEPNTYFCDLYNEAIANMQTPPDDQATKFEICEQSFQQYSQHTEKEPVKFDVVHFIHSIYYVDMEEALCHCFEKELDENGVFICIVSGGDLVHLILAKQPKDWHGQGDGASQNLEMARQLVGIAKSKGWKHEAYVKEYSIDVTEVFDPKSTEGNLLLDFLTHTVNFRETAEKQLVEETLAIVRNHTTLKDGKRLGKKKDSLVALYKQ</sequence>
<gene>
    <name evidence="1" type="ORF">P5673_007377</name>
</gene>